<gene>
    <name evidence="2" type="ORF">CTI12_AA554020</name>
</gene>
<dbReference type="InterPro" id="IPR005135">
    <property type="entry name" value="Endo/exonuclease/phosphatase"/>
</dbReference>
<dbReference type="Proteomes" id="UP000245207">
    <property type="component" value="Unassembled WGS sequence"/>
</dbReference>
<reference evidence="2 3" key="1">
    <citation type="journal article" date="2018" name="Mol. Plant">
        <title>The genome of Artemisia annua provides insight into the evolution of Asteraceae family and artemisinin biosynthesis.</title>
        <authorList>
            <person name="Shen Q."/>
            <person name="Zhang L."/>
            <person name="Liao Z."/>
            <person name="Wang S."/>
            <person name="Yan T."/>
            <person name="Shi P."/>
            <person name="Liu M."/>
            <person name="Fu X."/>
            <person name="Pan Q."/>
            <person name="Wang Y."/>
            <person name="Lv Z."/>
            <person name="Lu X."/>
            <person name="Zhang F."/>
            <person name="Jiang W."/>
            <person name="Ma Y."/>
            <person name="Chen M."/>
            <person name="Hao X."/>
            <person name="Li L."/>
            <person name="Tang Y."/>
            <person name="Lv G."/>
            <person name="Zhou Y."/>
            <person name="Sun X."/>
            <person name="Brodelius P.E."/>
            <person name="Rose J.K.C."/>
            <person name="Tang K."/>
        </authorList>
    </citation>
    <scope>NUCLEOTIDE SEQUENCE [LARGE SCALE GENOMIC DNA]</scope>
    <source>
        <strain evidence="3">cv. Huhao1</strain>
        <tissue evidence="2">Leaf</tissue>
    </source>
</reference>
<feature type="domain" description="Endonuclease/exonuclease/phosphatase" evidence="1">
    <location>
        <begin position="100"/>
        <end position="222"/>
    </location>
</feature>
<name>A0A2U1KXF4_ARTAN</name>
<dbReference type="PANTHER" id="PTHR33710:SF64">
    <property type="entry name" value="ENDONUCLEASE_EXONUCLEASE_PHOSPHATASE DOMAIN-CONTAINING PROTEIN"/>
    <property type="match status" value="1"/>
</dbReference>
<dbReference type="PANTHER" id="PTHR33710">
    <property type="entry name" value="BNAC02G09200D PROTEIN"/>
    <property type="match status" value="1"/>
</dbReference>
<accession>A0A2U1KXF4</accession>
<dbReference type="OrthoDB" id="1750912at2759"/>
<keyword evidence="2" id="KW-0695">RNA-directed DNA polymerase</keyword>
<dbReference type="Pfam" id="PF14529">
    <property type="entry name" value="Exo_endo_phos_2"/>
    <property type="match status" value="1"/>
</dbReference>
<dbReference type="GO" id="GO:0003964">
    <property type="term" value="F:RNA-directed DNA polymerase activity"/>
    <property type="evidence" value="ECO:0007669"/>
    <property type="project" value="UniProtKB-KW"/>
</dbReference>
<evidence type="ECO:0000313" key="3">
    <source>
        <dbReference type="Proteomes" id="UP000245207"/>
    </source>
</evidence>
<dbReference type="STRING" id="35608.A0A2U1KXF4"/>
<dbReference type="InterPro" id="IPR036691">
    <property type="entry name" value="Endo/exonu/phosph_ase_sf"/>
</dbReference>
<evidence type="ECO:0000259" key="1">
    <source>
        <dbReference type="Pfam" id="PF14529"/>
    </source>
</evidence>
<keyword evidence="2" id="KW-0808">Transferase</keyword>
<dbReference type="SUPFAM" id="SSF56219">
    <property type="entry name" value="DNase I-like"/>
    <property type="match status" value="1"/>
</dbReference>
<organism evidence="2 3">
    <name type="scientific">Artemisia annua</name>
    <name type="common">Sweet wormwood</name>
    <dbReference type="NCBI Taxonomy" id="35608"/>
    <lineage>
        <taxon>Eukaryota</taxon>
        <taxon>Viridiplantae</taxon>
        <taxon>Streptophyta</taxon>
        <taxon>Embryophyta</taxon>
        <taxon>Tracheophyta</taxon>
        <taxon>Spermatophyta</taxon>
        <taxon>Magnoliopsida</taxon>
        <taxon>eudicotyledons</taxon>
        <taxon>Gunneridae</taxon>
        <taxon>Pentapetalae</taxon>
        <taxon>asterids</taxon>
        <taxon>campanulids</taxon>
        <taxon>Asterales</taxon>
        <taxon>Asteraceae</taxon>
        <taxon>Asteroideae</taxon>
        <taxon>Anthemideae</taxon>
        <taxon>Artemisiinae</taxon>
        <taxon>Artemisia</taxon>
    </lineage>
</organism>
<evidence type="ECO:0000313" key="2">
    <source>
        <dbReference type="EMBL" id="PWA41429.1"/>
    </source>
</evidence>
<dbReference type="AlphaFoldDB" id="A0A2U1KXF4"/>
<sequence length="313" mass="36418">MALACNYKVSNKNWVREMCVNNKVNFLAIQETKIEKIDMFSVRKCWGNLAFEFLHSDSVGNSGGILCVWDPNAFRKINYTISDYFVITRGVWIKNGTDLLIIVVYAPQDSRDKCMMWDYLVHVVNQWHGEVVIMGDFNEVQYKSDRFGLNFNVHGADAFNAFISNAGLEEIPLGGSAFTWCHRSATKMSKLDRFFVSNNLFSTCPHISAITLDRYLSDHRPILLREKAFDFGPIPFRFFHHWFEIDGFRSFVSDMWNCAPVDSLNGMRNMAGKLKFPKINIRKWVNDKRCERKVLSEKLKEDLCRLMRSLTRE</sequence>
<proteinExistence type="predicted"/>
<dbReference type="Gene3D" id="3.60.10.10">
    <property type="entry name" value="Endonuclease/exonuclease/phosphatase"/>
    <property type="match status" value="1"/>
</dbReference>
<protein>
    <submittedName>
        <fullName evidence="2">RNA-directed DNA polymerase, eukaryota, Reverse transcriptase zinc-binding domain protein</fullName>
    </submittedName>
</protein>
<comment type="caution">
    <text evidence="2">The sequence shown here is derived from an EMBL/GenBank/DDBJ whole genome shotgun (WGS) entry which is preliminary data.</text>
</comment>
<keyword evidence="2" id="KW-0548">Nucleotidyltransferase</keyword>
<dbReference type="EMBL" id="PKPP01013081">
    <property type="protein sequence ID" value="PWA41429.1"/>
    <property type="molecule type" value="Genomic_DNA"/>
</dbReference>
<keyword evidence="3" id="KW-1185">Reference proteome</keyword>